<dbReference type="GO" id="GO:0004252">
    <property type="term" value="F:serine-type endopeptidase activity"/>
    <property type="evidence" value="ECO:0007669"/>
    <property type="project" value="InterPro"/>
</dbReference>
<dbReference type="SUPFAM" id="SSF50494">
    <property type="entry name" value="Trypsin-like serine proteases"/>
    <property type="match status" value="1"/>
</dbReference>
<keyword evidence="3" id="KW-0732">Signal</keyword>
<dbReference type="InterPro" id="IPR001254">
    <property type="entry name" value="Trypsin_dom"/>
</dbReference>
<gene>
    <name evidence="5" type="ORF">MONAX_5E001707</name>
</gene>
<dbReference type="PROSITE" id="PS00134">
    <property type="entry name" value="TRYPSIN_HIS"/>
    <property type="match status" value="1"/>
</dbReference>
<dbReference type="Proteomes" id="UP000335636">
    <property type="component" value="Unassembled WGS sequence"/>
</dbReference>
<evidence type="ECO:0000259" key="4">
    <source>
        <dbReference type="Pfam" id="PF00089"/>
    </source>
</evidence>
<feature type="chain" id="PRO_5022899489" description="Peptidase S1 domain-containing protein" evidence="3">
    <location>
        <begin position="28"/>
        <end position="344"/>
    </location>
</feature>
<evidence type="ECO:0000256" key="1">
    <source>
        <dbReference type="ARBA" id="ARBA00023157"/>
    </source>
</evidence>
<feature type="domain" description="Peptidase S1" evidence="4">
    <location>
        <begin position="302"/>
        <end position="343"/>
    </location>
</feature>
<dbReference type="GO" id="GO:0030141">
    <property type="term" value="C:secretory granule"/>
    <property type="evidence" value="ECO:0007669"/>
    <property type="project" value="TreeGrafter"/>
</dbReference>
<sequence>MKPSHRHLSAASGVWALMKLLPPLLMAQLWGETGNRGRLKGRDQGRSTRCHPPSRTSPLGTPAPTPRSRARIRGVPLLARPLSFCSPHTASFCPHLFLLGRLLPQALPCHFLPSRVFQFHLIIPIAPPGWLSISHLRNSRPRSGHAPLPPHRLRFPPPGRPRGSSSAPFRIPPGSSSAPCHQPQSVSAPFHPAALCGPALPPLCARSVRCEVLAPPDPPILTCATPSTSPCTFAPFFAHFHSVQAVPPVLHSLVSGSVPLPFRPIPRFFQRALIPRPVFSVLSPAADALPVNDTGLELAAFGAPCTRGSQPWQVSLFKGLKFHCAGVLVDESWVLTAAHCWNDK</sequence>
<dbReference type="Pfam" id="PF00089">
    <property type="entry name" value="Trypsin"/>
    <property type="match status" value="1"/>
</dbReference>
<feature type="compositionally biased region" description="Polar residues" evidence="2">
    <location>
        <begin position="174"/>
        <end position="183"/>
    </location>
</feature>
<feature type="region of interest" description="Disordered" evidence="2">
    <location>
        <begin position="139"/>
        <end position="183"/>
    </location>
</feature>
<keyword evidence="1" id="KW-1015">Disulfide bond</keyword>
<feature type="signal peptide" evidence="3">
    <location>
        <begin position="1"/>
        <end position="27"/>
    </location>
</feature>
<reference evidence="5" key="1">
    <citation type="submission" date="2019-04" db="EMBL/GenBank/DDBJ databases">
        <authorList>
            <person name="Alioto T."/>
            <person name="Alioto T."/>
        </authorList>
    </citation>
    <scope>NUCLEOTIDE SEQUENCE [LARGE SCALE GENOMIC DNA]</scope>
</reference>
<proteinExistence type="predicted"/>
<protein>
    <recommendedName>
        <fullName evidence="4">Peptidase S1 domain-containing protein</fullName>
    </recommendedName>
</protein>
<dbReference type="EMBL" id="CABDUW010000704">
    <property type="protein sequence ID" value="VTJ73901.1"/>
    <property type="molecule type" value="Genomic_DNA"/>
</dbReference>
<accession>A0A5E4BY33</accession>
<evidence type="ECO:0000313" key="5">
    <source>
        <dbReference type="EMBL" id="VTJ73901.1"/>
    </source>
</evidence>
<feature type="region of interest" description="Disordered" evidence="2">
    <location>
        <begin position="35"/>
        <end position="69"/>
    </location>
</feature>
<dbReference type="PANTHER" id="PTHR24271:SF66">
    <property type="entry name" value="KALLIKREIN-10"/>
    <property type="match status" value="1"/>
</dbReference>
<dbReference type="InterPro" id="IPR043504">
    <property type="entry name" value="Peptidase_S1_PA_chymotrypsin"/>
</dbReference>
<dbReference type="Gene3D" id="2.40.10.10">
    <property type="entry name" value="Trypsin-like serine proteases"/>
    <property type="match status" value="1"/>
</dbReference>
<comment type="caution">
    <text evidence="5">The sequence shown here is derived from an EMBL/GenBank/DDBJ whole genome shotgun (WGS) entry which is preliminary data.</text>
</comment>
<name>A0A5E4BY33_MARMO</name>
<keyword evidence="6" id="KW-1185">Reference proteome</keyword>
<dbReference type="InterPro" id="IPR018114">
    <property type="entry name" value="TRYPSIN_HIS"/>
</dbReference>
<evidence type="ECO:0000313" key="6">
    <source>
        <dbReference type="Proteomes" id="UP000335636"/>
    </source>
</evidence>
<organism evidence="5 6">
    <name type="scientific">Marmota monax</name>
    <name type="common">Woodchuck</name>
    <dbReference type="NCBI Taxonomy" id="9995"/>
    <lineage>
        <taxon>Eukaryota</taxon>
        <taxon>Metazoa</taxon>
        <taxon>Chordata</taxon>
        <taxon>Craniata</taxon>
        <taxon>Vertebrata</taxon>
        <taxon>Euteleostomi</taxon>
        <taxon>Mammalia</taxon>
        <taxon>Eutheria</taxon>
        <taxon>Euarchontoglires</taxon>
        <taxon>Glires</taxon>
        <taxon>Rodentia</taxon>
        <taxon>Sciuromorpha</taxon>
        <taxon>Sciuridae</taxon>
        <taxon>Xerinae</taxon>
        <taxon>Marmotini</taxon>
        <taxon>Marmota</taxon>
    </lineage>
</organism>
<feature type="compositionally biased region" description="Pro residues" evidence="2">
    <location>
        <begin position="147"/>
        <end position="160"/>
    </location>
</feature>
<dbReference type="InterPro" id="IPR009003">
    <property type="entry name" value="Peptidase_S1_PA"/>
</dbReference>
<dbReference type="PANTHER" id="PTHR24271">
    <property type="entry name" value="KALLIKREIN-RELATED"/>
    <property type="match status" value="1"/>
</dbReference>
<evidence type="ECO:0000256" key="2">
    <source>
        <dbReference type="SAM" id="MobiDB-lite"/>
    </source>
</evidence>
<dbReference type="AlphaFoldDB" id="A0A5E4BY33"/>
<dbReference type="GO" id="GO:0006508">
    <property type="term" value="P:proteolysis"/>
    <property type="evidence" value="ECO:0007669"/>
    <property type="project" value="InterPro"/>
</dbReference>
<evidence type="ECO:0000256" key="3">
    <source>
        <dbReference type="SAM" id="SignalP"/>
    </source>
</evidence>